<dbReference type="SUPFAM" id="SSF161098">
    <property type="entry name" value="MetI-like"/>
    <property type="match status" value="1"/>
</dbReference>
<dbReference type="InterPro" id="IPR035906">
    <property type="entry name" value="MetI-like_sf"/>
</dbReference>
<evidence type="ECO:0000256" key="7">
    <source>
        <dbReference type="RuleBase" id="RU363032"/>
    </source>
</evidence>
<dbReference type="Proteomes" id="UP001518925">
    <property type="component" value="Unassembled WGS sequence"/>
</dbReference>
<feature type="transmembrane region" description="Helical" evidence="7">
    <location>
        <begin position="282"/>
        <end position="302"/>
    </location>
</feature>
<keyword evidence="6 7" id="KW-0472">Membrane</keyword>
<evidence type="ECO:0000313" key="10">
    <source>
        <dbReference type="Proteomes" id="UP001518925"/>
    </source>
</evidence>
<keyword evidence="10" id="KW-1185">Reference proteome</keyword>
<feature type="transmembrane region" description="Helical" evidence="7">
    <location>
        <begin position="249"/>
        <end position="270"/>
    </location>
</feature>
<evidence type="ECO:0000256" key="5">
    <source>
        <dbReference type="ARBA" id="ARBA00022989"/>
    </source>
</evidence>
<accession>A0ABS2DK65</accession>
<organism evidence="9 10">
    <name type="scientific">Bacillus suaedaesalsae</name>
    <dbReference type="NCBI Taxonomy" id="2810349"/>
    <lineage>
        <taxon>Bacteria</taxon>
        <taxon>Bacillati</taxon>
        <taxon>Bacillota</taxon>
        <taxon>Bacilli</taxon>
        <taxon>Bacillales</taxon>
        <taxon>Bacillaceae</taxon>
        <taxon>Bacillus</taxon>
    </lineage>
</organism>
<keyword evidence="2 7" id="KW-0813">Transport</keyword>
<evidence type="ECO:0000259" key="8">
    <source>
        <dbReference type="PROSITE" id="PS50928"/>
    </source>
</evidence>
<feature type="transmembrane region" description="Helical" evidence="7">
    <location>
        <begin position="12"/>
        <end position="31"/>
    </location>
</feature>
<feature type="transmembrane region" description="Helical" evidence="7">
    <location>
        <begin position="140"/>
        <end position="164"/>
    </location>
</feature>
<evidence type="ECO:0000256" key="1">
    <source>
        <dbReference type="ARBA" id="ARBA00004651"/>
    </source>
</evidence>
<keyword evidence="5 7" id="KW-1133">Transmembrane helix</keyword>
<dbReference type="PANTHER" id="PTHR30465">
    <property type="entry name" value="INNER MEMBRANE ABC TRANSPORTER"/>
    <property type="match status" value="1"/>
</dbReference>
<comment type="similarity">
    <text evidence="7">Belongs to the binding-protein-dependent transport system permease family.</text>
</comment>
<feature type="transmembrane region" description="Helical" evidence="7">
    <location>
        <begin position="224"/>
        <end position="243"/>
    </location>
</feature>
<evidence type="ECO:0000313" key="9">
    <source>
        <dbReference type="EMBL" id="MBM6618796.1"/>
    </source>
</evidence>
<name>A0ABS2DK65_9BACI</name>
<feature type="transmembrane region" description="Helical" evidence="7">
    <location>
        <begin position="106"/>
        <end position="128"/>
    </location>
</feature>
<dbReference type="InterPro" id="IPR000515">
    <property type="entry name" value="MetI-like"/>
</dbReference>
<protein>
    <submittedName>
        <fullName evidence="9">ABC transporter permease subunit</fullName>
    </submittedName>
</protein>
<comment type="subcellular location">
    <subcellularLocation>
        <location evidence="1 7">Cell membrane</location>
        <topology evidence="1 7">Multi-pass membrane protein</topology>
    </subcellularLocation>
</comment>
<dbReference type="PANTHER" id="PTHR30465:SF44">
    <property type="entry name" value="ABC-TYPE DIPEPTIDE_OLIGOPEPTIDE TRANSPORT SYSTEM, PERMEASE COMPONENT"/>
    <property type="match status" value="1"/>
</dbReference>
<dbReference type="RefSeq" id="WP_204204141.1">
    <property type="nucleotide sequence ID" value="NZ_JAFELM010000035.1"/>
</dbReference>
<sequence>MIKGLIQQTIVPFIIAVAGIFLMGSIPYLLFDMEHILEIQALLDSGRLENTLFLYQPVQFDYELYWQSIMNTAKGLIHVKDWTYLNEVSWEKPLFPIFQEVYLNTLLYLGIALLASFIFAIFNTYLIMLLSSRIRRKVKFIFFVIESLPDLFIIISLQMFVIWFFKKTDILLFNIVSSFGEEAFLLPLIVLSFLPTIYMTRYLLLSFEDEYQSLYVELARGKGLTKTAILFVHIFRNAYASFVYHYKTIFWFTLSNLVIIEIVLNVNGLLRFIWTNCARNPELLTLSLLCIFVPFFLVLKIMELFAKKNSIQGVVE</sequence>
<evidence type="ECO:0000256" key="4">
    <source>
        <dbReference type="ARBA" id="ARBA00022692"/>
    </source>
</evidence>
<evidence type="ECO:0000256" key="3">
    <source>
        <dbReference type="ARBA" id="ARBA00022475"/>
    </source>
</evidence>
<feature type="transmembrane region" description="Helical" evidence="7">
    <location>
        <begin position="184"/>
        <end position="204"/>
    </location>
</feature>
<dbReference type="PROSITE" id="PS50928">
    <property type="entry name" value="ABC_TM1"/>
    <property type="match status" value="1"/>
</dbReference>
<evidence type="ECO:0000256" key="2">
    <source>
        <dbReference type="ARBA" id="ARBA00022448"/>
    </source>
</evidence>
<comment type="caution">
    <text evidence="9">The sequence shown here is derived from an EMBL/GenBank/DDBJ whole genome shotgun (WGS) entry which is preliminary data.</text>
</comment>
<keyword evidence="4 7" id="KW-0812">Transmembrane</keyword>
<dbReference type="Gene3D" id="1.10.3720.10">
    <property type="entry name" value="MetI-like"/>
    <property type="match status" value="1"/>
</dbReference>
<keyword evidence="3" id="KW-1003">Cell membrane</keyword>
<proteinExistence type="inferred from homology"/>
<dbReference type="EMBL" id="JAFELM010000035">
    <property type="protein sequence ID" value="MBM6618796.1"/>
    <property type="molecule type" value="Genomic_DNA"/>
</dbReference>
<dbReference type="Pfam" id="PF00528">
    <property type="entry name" value="BPD_transp_1"/>
    <property type="match status" value="1"/>
</dbReference>
<dbReference type="CDD" id="cd06261">
    <property type="entry name" value="TM_PBP2"/>
    <property type="match status" value="1"/>
</dbReference>
<evidence type="ECO:0000256" key="6">
    <source>
        <dbReference type="ARBA" id="ARBA00023136"/>
    </source>
</evidence>
<reference evidence="9 10" key="1">
    <citation type="submission" date="2021-02" db="EMBL/GenBank/DDBJ databases">
        <title>Bacillus sp. RD4P76, an endophyte from a halophyte.</title>
        <authorList>
            <person name="Sun J.-Q."/>
        </authorList>
    </citation>
    <scope>NUCLEOTIDE SEQUENCE [LARGE SCALE GENOMIC DNA]</scope>
    <source>
        <strain evidence="9 10">RD4P76</strain>
    </source>
</reference>
<feature type="domain" description="ABC transmembrane type-1" evidence="8">
    <location>
        <begin position="102"/>
        <end position="301"/>
    </location>
</feature>
<gene>
    <name evidence="9" type="ORF">JR050_14090</name>
</gene>